<feature type="region of interest" description="Disordered" evidence="1">
    <location>
        <begin position="236"/>
        <end position="263"/>
    </location>
</feature>
<accession>C1FGH2</accession>
<dbReference type="EMBL" id="CP001575">
    <property type="protein sequence ID" value="ACO69544.1"/>
    <property type="molecule type" value="Genomic_DNA"/>
</dbReference>
<name>C1FGH2_MICCC</name>
<feature type="compositionally biased region" description="Acidic residues" evidence="1">
    <location>
        <begin position="241"/>
        <end position="256"/>
    </location>
</feature>
<protein>
    <recommendedName>
        <fullName evidence="4">NADP-dependent oxidoreductase domain-containing protein</fullName>
    </recommendedName>
</protein>
<evidence type="ECO:0000313" key="3">
    <source>
        <dbReference type="Proteomes" id="UP000002009"/>
    </source>
</evidence>
<evidence type="ECO:0000313" key="2">
    <source>
        <dbReference type="EMBL" id="ACO69544.1"/>
    </source>
</evidence>
<dbReference type="KEGG" id="mis:MICPUN_60876"/>
<reference evidence="2 3" key="1">
    <citation type="journal article" date="2009" name="Science">
        <title>Green evolution and dynamic adaptations revealed by genomes of the marine picoeukaryotes Micromonas.</title>
        <authorList>
            <person name="Worden A.Z."/>
            <person name="Lee J.H."/>
            <person name="Mock T."/>
            <person name="Rouze P."/>
            <person name="Simmons M.P."/>
            <person name="Aerts A.L."/>
            <person name="Allen A.E."/>
            <person name="Cuvelier M.L."/>
            <person name="Derelle E."/>
            <person name="Everett M.V."/>
            <person name="Foulon E."/>
            <person name="Grimwood J."/>
            <person name="Gundlach H."/>
            <person name="Henrissat B."/>
            <person name="Napoli C."/>
            <person name="McDonald S.M."/>
            <person name="Parker M.S."/>
            <person name="Rombauts S."/>
            <person name="Salamov A."/>
            <person name="Von Dassow P."/>
            <person name="Badger J.H."/>
            <person name="Coutinho P.M."/>
            <person name="Demir E."/>
            <person name="Dubchak I."/>
            <person name="Gentemann C."/>
            <person name="Eikrem W."/>
            <person name="Gready J.E."/>
            <person name="John U."/>
            <person name="Lanier W."/>
            <person name="Lindquist E.A."/>
            <person name="Lucas S."/>
            <person name="Mayer K.F."/>
            <person name="Moreau H."/>
            <person name="Not F."/>
            <person name="Otillar R."/>
            <person name="Panaud O."/>
            <person name="Pangilinan J."/>
            <person name="Paulsen I."/>
            <person name="Piegu B."/>
            <person name="Poliakov A."/>
            <person name="Robbens S."/>
            <person name="Schmutz J."/>
            <person name="Toulza E."/>
            <person name="Wyss T."/>
            <person name="Zelensky A."/>
            <person name="Zhou K."/>
            <person name="Armbrust E.V."/>
            <person name="Bhattacharya D."/>
            <person name="Goodenough U.W."/>
            <person name="Van de Peer Y."/>
            <person name="Grigoriev I.V."/>
        </authorList>
    </citation>
    <scope>NUCLEOTIDE SEQUENCE [LARGE SCALE GENOMIC DNA]</scope>
    <source>
        <strain evidence="3">RCC299 / NOUM17</strain>
    </source>
</reference>
<evidence type="ECO:0000256" key="1">
    <source>
        <dbReference type="SAM" id="MobiDB-lite"/>
    </source>
</evidence>
<dbReference type="AlphaFoldDB" id="C1FGH2"/>
<proteinExistence type="predicted"/>
<dbReference type="GeneID" id="8245636"/>
<dbReference type="InParanoid" id="C1FGH2"/>
<evidence type="ECO:0008006" key="4">
    <source>
        <dbReference type="Google" id="ProtNLM"/>
    </source>
</evidence>
<dbReference type="RefSeq" id="XP_002508286.1">
    <property type="nucleotide sequence ID" value="XM_002508240.1"/>
</dbReference>
<dbReference type="SUPFAM" id="SSF51430">
    <property type="entry name" value="NAD(P)-linked oxidoreductase"/>
    <property type="match status" value="1"/>
</dbReference>
<dbReference type="Proteomes" id="UP000002009">
    <property type="component" value="Chromosome 8"/>
</dbReference>
<sequence length="398" mass="43737">MTSTCVVRASAPGRDHPRVTTPRPRKVPGPKPLSALLSLLSASKDDSQKAEALDPATLAQVRIVASSPKLRTVNGDPVRAAGLGGNRNVRQPKALAPTARAHGVNYFFAYSMRDDQIGDYLDGLAELCSDPKMRKKIFVAVGTEDFTDREALTAHVERCLSRLGTSYIDAFFLEYVPRGAEAEAVETIRWMRNEGGLVVSEGGRAGVDGVIRYVGASTHDRCAGNRLLRSQRNGRGFIGEEPCEEEEEGEEEERDDGDEKTATDLDFEPCELDFLMARYNMAHVKSERTLFPLATARDVPVVAFTTTRWNSLQKEPAPEGWTEGAPPTTAECMRWALAADDAVEVVLNSAPTTETLGAWCEDWAARGDKVAMGADEVAKWRRYGELVYEEDAPFETYT</sequence>
<dbReference type="Gene3D" id="3.20.20.100">
    <property type="entry name" value="NADP-dependent oxidoreductase domain"/>
    <property type="match status" value="1"/>
</dbReference>
<gene>
    <name evidence="2" type="ORF">MICPUN_60876</name>
</gene>
<organism evidence="2 3">
    <name type="scientific">Micromonas commoda (strain RCC299 / NOUM17 / CCMP2709)</name>
    <name type="common">Picoplanktonic green alga</name>
    <dbReference type="NCBI Taxonomy" id="296587"/>
    <lineage>
        <taxon>Eukaryota</taxon>
        <taxon>Viridiplantae</taxon>
        <taxon>Chlorophyta</taxon>
        <taxon>Mamiellophyceae</taxon>
        <taxon>Mamiellales</taxon>
        <taxon>Mamiellaceae</taxon>
        <taxon>Micromonas</taxon>
    </lineage>
</organism>
<keyword evidence="3" id="KW-1185">Reference proteome</keyword>
<feature type="region of interest" description="Disordered" evidence="1">
    <location>
        <begin position="1"/>
        <end position="32"/>
    </location>
</feature>
<dbReference type="OrthoDB" id="43435at2759"/>
<dbReference type="InterPro" id="IPR036812">
    <property type="entry name" value="NAD(P)_OxRdtase_dom_sf"/>
</dbReference>